<dbReference type="Proteomes" id="UP000183200">
    <property type="component" value="Unassembled WGS sequence"/>
</dbReference>
<name>A0A1G9Z5I3_9SPHI</name>
<keyword evidence="1" id="KW-0472">Membrane</keyword>
<keyword evidence="3" id="KW-1185">Reference proteome</keyword>
<dbReference type="EMBL" id="FNGY01000006">
    <property type="protein sequence ID" value="SDN16639.1"/>
    <property type="molecule type" value="Genomic_DNA"/>
</dbReference>
<organism evidence="2 3">
    <name type="scientific">Pedobacter steynii</name>
    <dbReference type="NCBI Taxonomy" id="430522"/>
    <lineage>
        <taxon>Bacteria</taxon>
        <taxon>Pseudomonadati</taxon>
        <taxon>Bacteroidota</taxon>
        <taxon>Sphingobacteriia</taxon>
        <taxon>Sphingobacteriales</taxon>
        <taxon>Sphingobacteriaceae</taxon>
        <taxon>Pedobacter</taxon>
    </lineage>
</organism>
<reference evidence="3" key="1">
    <citation type="submission" date="2016-10" db="EMBL/GenBank/DDBJ databases">
        <authorList>
            <person name="Varghese N."/>
            <person name="Submissions S."/>
        </authorList>
    </citation>
    <scope>NUCLEOTIDE SEQUENCE [LARGE SCALE GENOMIC DNA]</scope>
    <source>
        <strain evidence="3">DSM 19110</strain>
    </source>
</reference>
<evidence type="ECO:0000313" key="2">
    <source>
        <dbReference type="EMBL" id="SDN16639.1"/>
    </source>
</evidence>
<dbReference type="AlphaFoldDB" id="A0A1G9Z5I3"/>
<accession>A0A1G9Z5I3</accession>
<evidence type="ECO:0000313" key="3">
    <source>
        <dbReference type="Proteomes" id="UP000183200"/>
    </source>
</evidence>
<proteinExistence type="predicted"/>
<feature type="transmembrane region" description="Helical" evidence="1">
    <location>
        <begin position="21"/>
        <end position="42"/>
    </location>
</feature>
<evidence type="ECO:0000256" key="1">
    <source>
        <dbReference type="SAM" id="Phobius"/>
    </source>
</evidence>
<sequence>MPWSCAGSAQALSLKMTSKKIPLNIVLILFTLSLPACVSRLARPEIRGIIMDYNRKPLVNCKVGETTTAKDGSFLLPERRYHKFLLSEMFIMEAPPLMVMERIEKEGFEPDEIYTFNRYGGGNRRGAKYNVDTLFLKKTDQQFDLLALLKNKTWKLSATKNADTLYLIRSDFNSRCKTRKCQTFYNSYSALTDNYSLHTSPGNLPEAISRRDISLTFKADQAFDYKQVQNYRTGHKSLLSNTGIDSLQGIGKWNIKEHNTLQLDLKDIPIANQYRATEIEDYKLLLIRSGI</sequence>
<gene>
    <name evidence="2" type="ORF">SAMN05421820_106359</name>
</gene>
<protein>
    <submittedName>
        <fullName evidence="2">Uncharacterized protein</fullName>
    </submittedName>
</protein>
<keyword evidence="1" id="KW-1133">Transmembrane helix</keyword>
<keyword evidence="1" id="KW-0812">Transmembrane</keyword>